<dbReference type="SUPFAM" id="SSF52540">
    <property type="entry name" value="P-loop containing nucleoside triphosphate hydrolases"/>
    <property type="match status" value="1"/>
</dbReference>
<evidence type="ECO:0000259" key="14">
    <source>
        <dbReference type="PROSITE" id="PS51217"/>
    </source>
</evidence>
<dbReference type="GO" id="GO:0003677">
    <property type="term" value="F:DNA binding"/>
    <property type="evidence" value="ECO:0007669"/>
    <property type="project" value="UniProtKB-KW"/>
</dbReference>
<evidence type="ECO:0000256" key="11">
    <source>
        <dbReference type="PROSITE-ProRule" id="PRU00560"/>
    </source>
</evidence>
<sequence>MSSNNTSRTSSRNANNSPATSSARSPSHSSVDMASLLNSLNPAQLKAVEHDPKIPLQILAGPGSGKTKVLTSRIARLILIHKLPPKSICAVTFTNKAANEMRERLTKLLGKEATKALQMGTFHSICAKFLRQHSHQDYLNEHNISITEMFVASVISKAKAKGQSAAMYFEEVAEKERFVKRLRNNPTQTEEKSVERIAAEVFHGYEEVLKRNNALDFDDLLVYGVDLFNKHAESVLWCRHILVDEFQDTNTMQYELMKAIAIKKCVTIVGDPDQSIYGWRSAEVGNLAKMRMDFPGTQQIFLEQNYRSTASILRSSLAIITEDKKRIPKSLHTSHPLGSTPLVREFPDEKQEAAFIAFEIKRVVANMGGTLRWGDFVVLLRFNALSRPIESALQMEGIPCRILGGHKFFERMEVKDILSYLQLVDNPEFDPAFVRAIKVPARGTGDKTLAELSAQAENLKISQLCLVEKIHDNKVPDVKPPVKRKIVSFIKIIRSLRELDKQNTPPSDMIRKLVDVLDYEAYLKKTQQDWESRWENVQELISFASEVEKDISARPAAVAENSTDENTDTPLRQFLQASMLSSEGDNQSEEESKEKVTLSTCHAAKGLEWPVVIIPSADQDTFPFYRSEDLDEERRLLYVACTRAQTLLYLLHATERQVAGKTKKKLLSTFISAVQQKNQGFFSYDIPRFLSQDRDVITGVLSRPPPKESEIERMLTELAASGARVQSAFQGTNSVFSAVSLTGVKMANDEGGIVFIILSRNETQFLTQ</sequence>
<dbReference type="GO" id="GO:0005524">
    <property type="term" value="F:ATP binding"/>
    <property type="evidence" value="ECO:0007669"/>
    <property type="project" value="UniProtKB-UniRule"/>
</dbReference>
<evidence type="ECO:0000256" key="6">
    <source>
        <dbReference type="ARBA" id="ARBA00023125"/>
    </source>
</evidence>
<evidence type="ECO:0000313" key="15">
    <source>
        <dbReference type="EMBL" id="KAF9485206.1"/>
    </source>
</evidence>
<evidence type="ECO:0000256" key="7">
    <source>
        <dbReference type="ARBA" id="ARBA00023235"/>
    </source>
</evidence>
<comment type="catalytic activity">
    <reaction evidence="8">
        <text>Couples ATP hydrolysis with the unwinding of duplex DNA by translocating in the 3'-5' direction.</text>
        <dbReference type="EC" id="5.6.2.4"/>
    </reaction>
</comment>
<keyword evidence="2 11" id="KW-0547">Nucleotide-binding</keyword>
<organism evidence="15 16">
    <name type="scientific">Pholiota conissans</name>
    <dbReference type="NCBI Taxonomy" id="109636"/>
    <lineage>
        <taxon>Eukaryota</taxon>
        <taxon>Fungi</taxon>
        <taxon>Dikarya</taxon>
        <taxon>Basidiomycota</taxon>
        <taxon>Agaricomycotina</taxon>
        <taxon>Agaricomycetes</taxon>
        <taxon>Agaricomycetidae</taxon>
        <taxon>Agaricales</taxon>
        <taxon>Agaricineae</taxon>
        <taxon>Strophariaceae</taxon>
        <taxon>Pholiota</taxon>
    </lineage>
</organism>
<comment type="similarity">
    <text evidence="1">Belongs to the helicase family. UvrD subfamily.</text>
</comment>
<keyword evidence="5 11" id="KW-0067">ATP-binding</keyword>
<keyword evidence="16" id="KW-1185">Reference proteome</keyword>
<dbReference type="EMBL" id="MU155137">
    <property type="protein sequence ID" value="KAF9485206.1"/>
    <property type="molecule type" value="Genomic_DNA"/>
</dbReference>
<dbReference type="InterPro" id="IPR013986">
    <property type="entry name" value="DExx_box_DNA_helicase_dom_sf"/>
</dbReference>
<evidence type="ECO:0000256" key="4">
    <source>
        <dbReference type="ARBA" id="ARBA00022806"/>
    </source>
</evidence>
<dbReference type="OrthoDB" id="1470711at2759"/>
<feature type="domain" description="UvrD-like helicase C-terminal" evidence="14">
    <location>
        <begin position="310"/>
        <end position="606"/>
    </location>
</feature>
<dbReference type="PANTHER" id="PTHR11070:SF2">
    <property type="entry name" value="ATP-DEPENDENT DNA HELICASE SRS2"/>
    <property type="match status" value="1"/>
</dbReference>
<evidence type="ECO:0000256" key="5">
    <source>
        <dbReference type="ARBA" id="ARBA00022840"/>
    </source>
</evidence>
<evidence type="ECO:0000256" key="12">
    <source>
        <dbReference type="SAM" id="MobiDB-lite"/>
    </source>
</evidence>
<dbReference type="PROSITE" id="PS51198">
    <property type="entry name" value="UVRD_HELICASE_ATP_BIND"/>
    <property type="match status" value="1"/>
</dbReference>
<dbReference type="Gene3D" id="3.40.50.300">
    <property type="entry name" value="P-loop containing nucleotide triphosphate hydrolases"/>
    <property type="match status" value="2"/>
</dbReference>
<evidence type="ECO:0000256" key="10">
    <source>
        <dbReference type="ARBA" id="ARBA00048988"/>
    </source>
</evidence>
<keyword evidence="3 11" id="KW-0378">Hydrolase</keyword>
<proteinExistence type="inferred from homology"/>
<feature type="binding site" evidence="11">
    <location>
        <begin position="60"/>
        <end position="67"/>
    </location>
    <ligand>
        <name>ATP</name>
        <dbReference type="ChEBI" id="CHEBI:30616"/>
    </ligand>
</feature>
<dbReference type="CDD" id="cd17932">
    <property type="entry name" value="DEXQc_UvrD"/>
    <property type="match status" value="1"/>
</dbReference>
<evidence type="ECO:0000259" key="13">
    <source>
        <dbReference type="PROSITE" id="PS51198"/>
    </source>
</evidence>
<comment type="catalytic activity">
    <reaction evidence="10">
        <text>ATP + H2O = ADP + phosphate + H(+)</text>
        <dbReference type="Rhea" id="RHEA:13065"/>
        <dbReference type="ChEBI" id="CHEBI:15377"/>
        <dbReference type="ChEBI" id="CHEBI:15378"/>
        <dbReference type="ChEBI" id="CHEBI:30616"/>
        <dbReference type="ChEBI" id="CHEBI:43474"/>
        <dbReference type="ChEBI" id="CHEBI:456216"/>
        <dbReference type="EC" id="5.6.2.4"/>
    </reaction>
</comment>
<evidence type="ECO:0000256" key="3">
    <source>
        <dbReference type="ARBA" id="ARBA00022801"/>
    </source>
</evidence>
<evidence type="ECO:0000256" key="2">
    <source>
        <dbReference type="ARBA" id="ARBA00022741"/>
    </source>
</evidence>
<gene>
    <name evidence="15" type="ORF">BDN70DRAFT_680195</name>
</gene>
<comment type="caution">
    <text evidence="15">The sequence shown here is derived from an EMBL/GenBank/DDBJ whole genome shotgun (WGS) entry which is preliminary data.</text>
</comment>
<dbReference type="PANTHER" id="PTHR11070">
    <property type="entry name" value="UVRD / RECB / PCRA DNA HELICASE FAMILY MEMBER"/>
    <property type="match status" value="1"/>
</dbReference>
<feature type="domain" description="UvrD-like helicase ATP-binding" evidence="13">
    <location>
        <begin position="39"/>
        <end position="309"/>
    </location>
</feature>
<evidence type="ECO:0000313" key="16">
    <source>
        <dbReference type="Proteomes" id="UP000807469"/>
    </source>
</evidence>
<keyword evidence="7" id="KW-0413">Isomerase</keyword>
<dbReference type="GO" id="GO:0016787">
    <property type="term" value="F:hydrolase activity"/>
    <property type="evidence" value="ECO:0007669"/>
    <property type="project" value="UniProtKB-UniRule"/>
</dbReference>
<evidence type="ECO:0000256" key="9">
    <source>
        <dbReference type="ARBA" id="ARBA00034808"/>
    </source>
</evidence>
<dbReference type="InterPro" id="IPR014017">
    <property type="entry name" value="DNA_helicase_UvrD-like_C"/>
</dbReference>
<dbReference type="Pfam" id="PF13361">
    <property type="entry name" value="UvrD_C"/>
    <property type="match status" value="1"/>
</dbReference>
<feature type="region of interest" description="Disordered" evidence="12">
    <location>
        <begin position="1"/>
        <end position="30"/>
    </location>
</feature>
<dbReference type="Gene3D" id="1.10.10.160">
    <property type="match status" value="1"/>
</dbReference>
<dbReference type="Gene3D" id="1.10.486.10">
    <property type="entry name" value="PCRA, domain 4"/>
    <property type="match status" value="1"/>
</dbReference>
<dbReference type="Proteomes" id="UP000807469">
    <property type="component" value="Unassembled WGS sequence"/>
</dbReference>
<accession>A0A9P5ZG01</accession>
<dbReference type="InterPro" id="IPR000212">
    <property type="entry name" value="DNA_helicase_UvrD/REP"/>
</dbReference>
<dbReference type="EC" id="5.6.2.4" evidence="9"/>
<dbReference type="GO" id="GO:0005634">
    <property type="term" value="C:nucleus"/>
    <property type="evidence" value="ECO:0007669"/>
    <property type="project" value="TreeGrafter"/>
</dbReference>
<dbReference type="GO" id="GO:0043138">
    <property type="term" value="F:3'-5' DNA helicase activity"/>
    <property type="evidence" value="ECO:0007669"/>
    <property type="project" value="UniProtKB-EC"/>
</dbReference>
<name>A0A9P5ZG01_9AGAR</name>
<protein>
    <recommendedName>
        <fullName evidence="9">DNA 3'-5' helicase</fullName>
        <ecNumber evidence="9">5.6.2.4</ecNumber>
    </recommendedName>
</protein>
<dbReference type="PROSITE" id="PS51217">
    <property type="entry name" value="UVRD_HELICASE_CTER"/>
    <property type="match status" value="1"/>
</dbReference>
<reference evidence="15" key="1">
    <citation type="submission" date="2020-11" db="EMBL/GenBank/DDBJ databases">
        <authorList>
            <consortium name="DOE Joint Genome Institute"/>
            <person name="Ahrendt S."/>
            <person name="Riley R."/>
            <person name="Andreopoulos W."/>
            <person name="Labutti K."/>
            <person name="Pangilinan J."/>
            <person name="Ruiz-Duenas F.J."/>
            <person name="Barrasa J.M."/>
            <person name="Sanchez-Garcia M."/>
            <person name="Camarero S."/>
            <person name="Miyauchi S."/>
            <person name="Serrano A."/>
            <person name="Linde D."/>
            <person name="Babiker R."/>
            <person name="Drula E."/>
            <person name="Ayuso-Fernandez I."/>
            <person name="Pacheco R."/>
            <person name="Padilla G."/>
            <person name="Ferreira P."/>
            <person name="Barriuso J."/>
            <person name="Kellner H."/>
            <person name="Castanera R."/>
            <person name="Alfaro M."/>
            <person name="Ramirez L."/>
            <person name="Pisabarro A.G."/>
            <person name="Kuo A."/>
            <person name="Tritt A."/>
            <person name="Lipzen A."/>
            <person name="He G."/>
            <person name="Yan M."/>
            <person name="Ng V."/>
            <person name="Cullen D."/>
            <person name="Martin F."/>
            <person name="Rosso M.-N."/>
            <person name="Henrissat B."/>
            <person name="Hibbett D."/>
            <person name="Martinez A.T."/>
            <person name="Grigoriev I.V."/>
        </authorList>
    </citation>
    <scope>NUCLEOTIDE SEQUENCE</scope>
    <source>
        <strain evidence="15">CIRM-BRFM 674</strain>
    </source>
</reference>
<dbReference type="Pfam" id="PF00580">
    <property type="entry name" value="UvrD-helicase"/>
    <property type="match status" value="1"/>
</dbReference>
<dbReference type="InterPro" id="IPR014016">
    <property type="entry name" value="UvrD-like_ATP-bd"/>
</dbReference>
<dbReference type="GO" id="GO:0000725">
    <property type="term" value="P:recombinational repair"/>
    <property type="evidence" value="ECO:0007669"/>
    <property type="project" value="TreeGrafter"/>
</dbReference>
<dbReference type="AlphaFoldDB" id="A0A9P5ZG01"/>
<keyword evidence="6" id="KW-0238">DNA-binding</keyword>
<dbReference type="InterPro" id="IPR027417">
    <property type="entry name" value="P-loop_NTPase"/>
</dbReference>
<evidence type="ECO:0000256" key="1">
    <source>
        <dbReference type="ARBA" id="ARBA00009922"/>
    </source>
</evidence>
<keyword evidence="4 11" id="KW-0347">Helicase</keyword>
<evidence type="ECO:0000256" key="8">
    <source>
        <dbReference type="ARBA" id="ARBA00034617"/>
    </source>
</evidence>